<protein>
    <recommendedName>
        <fullName evidence="1">EAL domain-containing protein</fullName>
    </recommendedName>
</protein>
<proteinExistence type="predicted"/>
<dbReference type="InterPro" id="IPR050706">
    <property type="entry name" value="Cyclic-di-GMP_PDE-like"/>
</dbReference>
<feature type="domain" description="EAL" evidence="1">
    <location>
        <begin position="1"/>
        <end position="130"/>
    </location>
</feature>
<gene>
    <name evidence="2" type="ORF">HMSLTHF_32230</name>
</gene>
<dbReference type="CDD" id="cd01948">
    <property type="entry name" value="EAL"/>
    <property type="match status" value="1"/>
</dbReference>
<dbReference type="SMART" id="SM00052">
    <property type="entry name" value="EAL"/>
    <property type="match status" value="1"/>
</dbReference>
<dbReference type="EMBL" id="AP022821">
    <property type="protein sequence ID" value="BCA93448.1"/>
    <property type="molecule type" value="Genomic_DNA"/>
</dbReference>
<evidence type="ECO:0000259" key="1">
    <source>
        <dbReference type="PROSITE" id="PS50883"/>
    </source>
</evidence>
<evidence type="ECO:0000313" key="2">
    <source>
        <dbReference type="EMBL" id="BCA93448.1"/>
    </source>
</evidence>
<dbReference type="Pfam" id="PF00563">
    <property type="entry name" value="EAL"/>
    <property type="match status" value="1"/>
</dbReference>
<evidence type="ECO:0000313" key="3">
    <source>
        <dbReference type="Proteomes" id="UP000503197"/>
    </source>
</evidence>
<accession>A0A6F8SZ20</accession>
<dbReference type="InterPro" id="IPR035919">
    <property type="entry name" value="EAL_sf"/>
</dbReference>
<sequence>MELTESLLMSDPEGTIDKMLHLRQLGIRFALDDFGTGYSSLAYLKSLPLDTLKIDIAFVKDLTLDMQATPIAATIIALAESLGLDVIAEGTETADQCRVLARLGCHVYQDYYFGKPAPAVEFARRNGASSPTAS</sequence>
<name>A0A6F8SZ20_9GAMM</name>
<organism evidence="2 3">
    <name type="scientific">Vreelandella aquamarina</name>
    <dbReference type="NCBI Taxonomy" id="77097"/>
    <lineage>
        <taxon>Bacteria</taxon>
        <taxon>Pseudomonadati</taxon>
        <taxon>Pseudomonadota</taxon>
        <taxon>Gammaproteobacteria</taxon>
        <taxon>Oceanospirillales</taxon>
        <taxon>Halomonadaceae</taxon>
        <taxon>Vreelandella</taxon>
    </lineage>
</organism>
<dbReference type="InterPro" id="IPR001633">
    <property type="entry name" value="EAL_dom"/>
</dbReference>
<reference evidence="2 3" key="1">
    <citation type="submission" date="2020-02" db="EMBL/GenBank/DDBJ databases">
        <title>Complete Genome Sequence of Halomonas meridiana strain BAA-801, Isolated from Deep Sea Thermal Vent.</title>
        <authorList>
            <person name="Takahashi Y."/>
            <person name="Takahashi H."/>
            <person name="Galipon J."/>
            <person name="Arakawa K."/>
        </authorList>
    </citation>
    <scope>NUCLEOTIDE SEQUENCE [LARGE SCALE GENOMIC DNA]</scope>
    <source>
        <strain evidence="2 3">Slthf1</strain>
    </source>
</reference>
<dbReference type="Gene3D" id="3.20.20.450">
    <property type="entry name" value="EAL domain"/>
    <property type="match status" value="1"/>
</dbReference>
<dbReference type="GO" id="GO:0071111">
    <property type="term" value="F:cyclic-guanylate-specific phosphodiesterase activity"/>
    <property type="evidence" value="ECO:0007669"/>
    <property type="project" value="InterPro"/>
</dbReference>
<dbReference type="PANTHER" id="PTHR33121">
    <property type="entry name" value="CYCLIC DI-GMP PHOSPHODIESTERASE PDEF"/>
    <property type="match status" value="1"/>
</dbReference>
<dbReference type="PANTHER" id="PTHR33121:SF70">
    <property type="entry name" value="SIGNALING PROTEIN YKOW"/>
    <property type="match status" value="1"/>
</dbReference>
<dbReference type="SUPFAM" id="SSF141868">
    <property type="entry name" value="EAL domain-like"/>
    <property type="match status" value="1"/>
</dbReference>
<dbReference type="AlphaFoldDB" id="A0A6F8SZ20"/>
<dbReference type="Proteomes" id="UP000503197">
    <property type="component" value="Chromosome"/>
</dbReference>
<dbReference type="PROSITE" id="PS50883">
    <property type="entry name" value="EAL"/>
    <property type="match status" value="1"/>
</dbReference>